<evidence type="ECO:0000256" key="1">
    <source>
        <dbReference type="ARBA" id="ARBA00004141"/>
    </source>
</evidence>
<feature type="transmembrane region" description="Helical" evidence="13">
    <location>
        <begin position="809"/>
        <end position="837"/>
    </location>
</feature>
<protein>
    <recommendedName>
        <fullName evidence="3">ABC-type xenobiotic transporter</fullName>
        <ecNumber evidence="3">7.6.2.2</ecNumber>
    </recommendedName>
</protein>
<evidence type="ECO:0000313" key="16">
    <source>
        <dbReference type="EMBL" id="KAK4781514.1"/>
    </source>
</evidence>
<keyword evidence="8" id="KW-1278">Translocase</keyword>
<dbReference type="Proteomes" id="UP001346149">
    <property type="component" value="Unassembled WGS sequence"/>
</dbReference>
<dbReference type="InterPro" id="IPR011527">
    <property type="entry name" value="ABC1_TM_dom"/>
</dbReference>
<dbReference type="SUPFAM" id="SSF90123">
    <property type="entry name" value="ABC transporter transmembrane region"/>
    <property type="match status" value="2"/>
</dbReference>
<evidence type="ECO:0000259" key="15">
    <source>
        <dbReference type="PROSITE" id="PS50929"/>
    </source>
</evidence>
<feature type="transmembrane region" description="Helical" evidence="13">
    <location>
        <begin position="734"/>
        <end position="753"/>
    </location>
</feature>
<evidence type="ECO:0000256" key="2">
    <source>
        <dbReference type="ARBA" id="ARBA00009726"/>
    </source>
</evidence>
<evidence type="ECO:0000256" key="10">
    <source>
        <dbReference type="ARBA" id="ARBA00023136"/>
    </source>
</evidence>
<dbReference type="AlphaFoldDB" id="A0AAN7LCB0"/>
<dbReference type="FunFam" id="1.20.1560.10:FF:000300">
    <property type="entry name" value="Putative MRP-like ABC transporter"/>
    <property type="match status" value="1"/>
</dbReference>
<keyword evidence="5 13" id="KW-0812">Transmembrane</keyword>
<dbReference type="InterPro" id="IPR044746">
    <property type="entry name" value="ABCC_6TM_D1"/>
</dbReference>
<dbReference type="GO" id="GO:0005524">
    <property type="term" value="F:ATP binding"/>
    <property type="evidence" value="ECO:0007669"/>
    <property type="project" value="UniProtKB-KW"/>
</dbReference>
<evidence type="ECO:0000256" key="6">
    <source>
        <dbReference type="ARBA" id="ARBA00022741"/>
    </source>
</evidence>
<dbReference type="SUPFAM" id="SSF52540">
    <property type="entry name" value="P-loop containing nucleoside triphosphate hydrolases"/>
    <property type="match status" value="1"/>
</dbReference>
<comment type="caution">
    <text evidence="16">The sequence shown here is derived from an EMBL/GenBank/DDBJ whole genome shotgun (WGS) entry which is preliminary data.</text>
</comment>
<feature type="transmembrane region" description="Helical" evidence="13">
    <location>
        <begin position="708"/>
        <end position="727"/>
    </location>
</feature>
<comment type="catalytic activity">
    <reaction evidence="11">
        <text>ATP + H2O + xenobioticSide 1 = ADP + phosphate + xenobioticSide 2.</text>
        <dbReference type="EC" id="7.6.2.2"/>
    </reaction>
</comment>
<dbReference type="CDD" id="cd18579">
    <property type="entry name" value="ABC_6TM_ABCC_D1"/>
    <property type="match status" value="1"/>
</dbReference>
<evidence type="ECO:0000259" key="14">
    <source>
        <dbReference type="PROSITE" id="PS50893"/>
    </source>
</evidence>
<feature type="transmembrane region" description="Helical" evidence="13">
    <location>
        <begin position="676"/>
        <end position="696"/>
    </location>
</feature>
<evidence type="ECO:0000256" key="3">
    <source>
        <dbReference type="ARBA" id="ARBA00012191"/>
    </source>
</evidence>
<keyword evidence="4" id="KW-0813">Transport</keyword>
<proteinExistence type="inferred from homology"/>
<evidence type="ECO:0000256" key="9">
    <source>
        <dbReference type="ARBA" id="ARBA00022989"/>
    </source>
</evidence>
<dbReference type="EMBL" id="JAXQNO010000016">
    <property type="protein sequence ID" value="KAK4781514.1"/>
    <property type="molecule type" value="Genomic_DNA"/>
</dbReference>
<dbReference type="PANTHER" id="PTHR24223:SF181">
    <property type="entry name" value="ABC TRANSPORTER C FAMILY MEMBER 3"/>
    <property type="match status" value="1"/>
</dbReference>
<name>A0AAN7LCB0_TRANT</name>
<feature type="region of interest" description="Disordered" evidence="12">
    <location>
        <begin position="215"/>
        <end position="242"/>
    </location>
</feature>
<feature type="domain" description="ABC transporter" evidence="14">
    <location>
        <begin position="915"/>
        <end position="1147"/>
    </location>
</feature>
<evidence type="ECO:0000256" key="5">
    <source>
        <dbReference type="ARBA" id="ARBA00022692"/>
    </source>
</evidence>
<dbReference type="Gene3D" id="3.40.50.300">
    <property type="entry name" value="P-loop containing nucleotide triphosphate hydrolases"/>
    <property type="match status" value="1"/>
</dbReference>
<dbReference type="FunFam" id="3.40.50.300:FF:000169">
    <property type="entry name" value="ABC transporter C family member 3"/>
    <property type="match status" value="1"/>
</dbReference>
<keyword evidence="6" id="KW-0547">Nucleotide-binding</keyword>
<feature type="transmembrane region" description="Helical" evidence="13">
    <location>
        <begin position="436"/>
        <end position="458"/>
    </location>
</feature>
<dbReference type="EC" id="7.6.2.2" evidence="3"/>
<feature type="transmembrane region" description="Helical" evidence="13">
    <location>
        <begin position="176"/>
        <end position="196"/>
    </location>
</feature>
<dbReference type="Pfam" id="PF00005">
    <property type="entry name" value="ABC_tran"/>
    <property type="match status" value="1"/>
</dbReference>
<gene>
    <name evidence="16" type="ORF">SAY86_015616</name>
</gene>
<evidence type="ECO:0000256" key="4">
    <source>
        <dbReference type="ARBA" id="ARBA00022448"/>
    </source>
</evidence>
<keyword evidence="9 13" id="KW-1133">Transmembrane helix</keyword>
<feature type="transmembrane region" description="Helical" evidence="13">
    <location>
        <begin position="68"/>
        <end position="95"/>
    </location>
</feature>
<evidence type="ECO:0000256" key="12">
    <source>
        <dbReference type="SAM" id="MobiDB-lite"/>
    </source>
</evidence>
<dbReference type="FunFam" id="1.20.1560.10:FF:000003">
    <property type="entry name" value="ABC transporter C family member 10"/>
    <property type="match status" value="1"/>
</dbReference>
<feature type="transmembrane region" description="Helical" evidence="13">
    <location>
        <begin position="849"/>
        <end position="869"/>
    </location>
</feature>
<dbReference type="InterPro" id="IPR003593">
    <property type="entry name" value="AAA+_ATPase"/>
</dbReference>
<keyword evidence="10 13" id="KW-0472">Membrane</keyword>
<comment type="similarity">
    <text evidence="2">Belongs to the ABC transporter superfamily. ABCC family. Conjugate transporter (TC 3.A.1.208) subfamily.</text>
</comment>
<dbReference type="InterPro" id="IPR036640">
    <property type="entry name" value="ABC1_TM_sf"/>
</dbReference>
<comment type="subcellular location">
    <subcellularLocation>
        <location evidence="1">Membrane</location>
        <topology evidence="1">Multi-pass membrane protein</topology>
    </subcellularLocation>
</comment>
<evidence type="ECO:0000256" key="8">
    <source>
        <dbReference type="ARBA" id="ARBA00022967"/>
    </source>
</evidence>
<accession>A0AAN7LCB0</accession>
<feature type="compositionally biased region" description="Basic and acidic residues" evidence="12">
    <location>
        <begin position="225"/>
        <end position="239"/>
    </location>
</feature>
<dbReference type="InterPro" id="IPR003439">
    <property type="entry name" value="ABC_transporter-like_ATP-bd"/>
</dbReference>
<feature type="compositionally biased region" description="Polar residues" evidence="12">
    <location>
        <begin position="215"/>
        <end position="224"/>
    </location>
</feature>
<feature type="transmembrane region" description="Helical" evidence="13">
    <location>
        <begin position="464"/>
        <end position="485"/>
    </location>
</feature>
<dbReference type="InterPro" id="IPR050173">
    <property type="entry name" value="ABC_transporter_C-like"/>
</dbReference>
<feature type="domain" description="ABC transmembrane type-1" evidence="15">
    <location>
        <begin position="696"/>
        <end position="876"/>
    </location>
</feature>
<dbReference type="GO" id="GO:0016887">
    <property type="term" value="F:ATP hydrolysis activity"/>
    <property type="evidence" value="ECO:0007669"/>
    <property type="project" value="InterPro"/>
</dbReference>
<dbReference type="GO" id="GO:0008559">
    <property type="term" value="F:ABC-type xenobiotic transporter activity"/>
    <property type="evidence" value="ECO:0007669"/>
    <property type="project" value="UniProtKB-EC"/>
</dbReference>
<evidence type="ECO:0000256" key="11">
    <source>
        <dbReference type="ARBA" id="ARBA00034018"/>
    </source>
</evidence>
<evidence type="ECO:0000256" key="13">
    <source>
        <dbReference type="SAM" id="Phobius"/>
    </source>
</evidence>
<keyword evidence="7" id="KW-0067">ATP-binding</keyword>
<evidence type="ECO:0000256" key="7">
    <source>
        <dbReference type="ARBA" id="ARBA00022840"/>
    </source>
</evidence>
<dbReference type="Gene3D" id="1.20.1560.10">
    <property type="entry name" value="ABC transporter type 1, transmembrane domain"/>
    <property type="match status" value="2"/>
</dbReference>
<feature type="transmembrane region" description="Helical" evidence="13">
    <location>
        <begin position="141"/>
        <end position="164"/>
    </location>
</feature>
<dbReference type="PANTHER" id="PTHR24223">
    <property type="entry name" value="ATP-BINDING CASSETTE SUB-FAMILY C"/>
    <property type="match status" value="1"/>
</dbReference>
<dbReference type="CDD" id="cd03244">
    <property type="entry name" value="ABCC_MRP_domain2"/>
    <property type="match status" value="1"/>
</dbReference>
<dbReference type="Pfam" id="PF00664">
    <property type="entry name" value="ABC_membrane"/>
    <property type="match status" value="2"/>
</dbReference>
<dbReference type="GO" id="GO:0016020">
    <property type="term" value="C:membrane"/>
    <property type="evidence" value="ECO:0007669"/>
    <property type="project" value="UniProtKB-SubCell"/>
</dbReference>
<dbReference type="SMART" id="SM00382">
    <property type="entry name" value="AAA"/>
    <property type="match status" value="1"/>
</dbReference>
<reference evidence="16 17" key="1">
    <citation type="journal article" date="2023" name="Hortic Res">
        <title>Pangenome of water caltrop reveals structural variations and asymmetric subgenome divergence after allopolyploidization.</title>
        <authorList>
            <person name="Zhang X."/>
            <person name="Chen Y."/>
            <person name="Wang L."/>
            <person name="Yuan Y."/>
            <person name="Fang M."/>
            <person name="Shi L."/>
            <person name="Lu R."/>
            <person name="Comes H.P."/>
            <person name="Ma Y."/>
            <person name="Chen Y."/>
            <person name="Huang G."/>
            <person name="Zhou Y."/>
            <person name="Zheng Z."/>
            <person name="Qiu Y."/>
        </authorList>
    </citation>
    <scope>NUCLEOTIDE SEQUENCE [LARGE SCALE GENOMIC DNA]</scope>
    <source>
        <strain evidence="16">F231</strain>
    </source>
</reference>
<feature type="transmembrane region" description="Helical" evidence="13">
    <location>
        <begin position="20"/>
        <end position="47"/>
    </location>
</feature>
<dbReference type="CDD" id="cd18580">
    <property type="entry name" value="ABC_6TM_ABCC_D2"/>
    <property type="match status" value="1"/>
</dbReference>
<dbReference type="PROSITE" id="PS50929">
    <property type="entry name" value="ABC_TM1F"/>
    <property type="match status" value="2"/>
</dbReference>
<evidence type="ECO:0000313" key="17">
    <source>
        <dbReference type="Proteomes" id="UP001346149"/>
    </source>
</evidence>
<feature type="transmembrane region" description="Helical" evidence="13">
    <location>
        <begin position="324"/>
        <end position="342"/>
    </location>
</feature>
<feature type="transmembrane region" description="Helical" evidence="13">
    <location>
        <begin position="111"/>
        <end position="129"/>
    </location>
</feature>
<dbReference type="InterPro" id="IPR027417">
    <property type="entry name" value="P-loop_NTPase"/>
</dbReference>
<dbReference type="InterPro" id="IPR044726">
    <property type="entry name" value="ABCC_6TM_D2"/>
</dbReference>
<keyword evidence="17" id="KW-1185">Reference proteome</keyword>
<organism evidence="16 17">
    <name type="scientific">Trapa natans</name>
    <name type="common">Water chestnut</name>
    <dbReference type="NCBI Taxonomy" id="22666"/>
    <lineage>
        <taxon>Eukaryota</taxon>
        <taxon>Viridiplantae</taxon>
        <taxon>Streptophyta</taxon>
        <taxon>Embryophyta</taxon>
        <taxon>Tracheophyta</taxon>
        <taxon>Spermatophyta</taxon>
        <taxon>Magnoliopsida</taxon>
        <taxon>eudicotyledons</taxon>
        <taxon>Gunneridae</taxon>
        <taxon>Pentapetalae</taxon>
        <taxon>rosids</taxon>
        <taxon>malvids</taxon>
        <taxon>Myrtales</taxon>
        <taxon>Lythraceae</taxon>
        <taxon>Trapa</taxon>
    </lineage>
</organism>
<sequence length="1160" mass="129635">MDLFSHFSAQMMLPGSNYFFQAVFLRGCSASLHLVLLLGLLVWWVCLRFNLIGSSLRSKTDRSRIKLLSYRVTLFCSLSLSILNLVLSLLSYFYWYRNGWSDEKVVSTVDLAVRTIAWAALCIYFHARISGLSEPNVKFPVLLRVWWGLFLSLSCYCLVVDFLLQRQYHVSLPIRSFVFDGVSVLSGFFFCYVGFLEKYQRENVDSHLEEPFINSTANVNGSTRPSEDSSLGEKSKAPETETPYSNASIFSKFTFSWMSPLIAFGNKKTLDPEDVPQLDFDDSLVGALPKFKSKLQAHLDGGSSNGMTTFRLVKALVSYGWKEILITALCALIYTVASYIGPYLIDTFVQYLSGRRAFKDEGYFLVSAFLLGKLAESISQRQWFFRLQQLGIRARAVIVGMIYEKGLTLSCHSKRGHTSGEIINFMSVDAERIGDFVWYMHDPWMVLLQVALALVILFKNLGLAAIASLVTTILVMLANIPLASLEEKYQDGLMKSKDKRMKATSEILKNMRILKLQAWEMKFLIASFLCLDELQKDEIERLPPGSTDISVQISDGNFSWDSSSSSLNLKDINLKVMKDGKITEAGNYNDILQAGTDFMDLVGAHKTALLGLNSMQVAAESGGSSMNVEGSSEADIAKFPEKKENGQVQNAESTEKAGQLIQEEEREKGRVGFPVYWKYLTTAYGGALVPFILLASTDQSALDMNVPYLVAGFTFSFIQLLGIVGVMSQVAWQVFIVFIPIIAASVWYQQYYIAAARELSRLVGVCKAPVIQHFSETIAGSTVIRSFDQEPRFRETNVLLSDGYSRPKFYIAGAMEWLCFRLDVLSSFVFGFSLIFLVSIPTGFIDPAIAGLAVTYGLNLNMLQVWVIWCLCSMENKIISVERILQYTAMPSEPPLVIENNRPECPWPSNGEIVIENLQVRYAPHMPLVLRGISCTFEGGMKTGIVGRTGSGKSTLIQTLFRIIDPIEGHIIIDGIDICSIGVHDLRSRLSIIPQDPTMFEGTVRSNLDPLEEYTDEQIWEALDKCQLGDEVRKKEGKLDSAVTENGENWSMGQRQLVCLGRVLLKKSHILVLDEATASVDTATDNLIQQTLREHFSTCTVITIAHRITSILDSDSVLLLDHGLVCEQGPPKILLQNKSSSFSQLVAEYTMRSDSSSSNH</sequence>
<feature type="domain" description="ABC transmembrane type-1" evidence="15">
    <location>
        <begin position="325"/>
        <end position="524"/>
    </location>
</feature>
<dbReference type="PROSITE" id="PS50893">
    <property type="entry name" value="ABC_TRANSPORTER_2"/>
    <property type="match status" value="1"/>
</dbReference>